<reference evidence="1 2" key="1">
    <citation type="submission" date="2024-02" db="EMBL/GenBank/DDBJ databases">
        <title>Deinococcus xinjiangensis NBRC 107630.</title>
        <authorList>
            <person name="Ichikawa N."/>
            <person name="Katano-Makiyama Y."/>
            <person name="Hidaka K."/>
        </authorList>
    </citation>
    <scope>NUCLEOTIDE SEQUENCE [LARGE SCALE GENOMIC DNA]</scope>
    <source>
        <strain evidence="1 2">NBRC 107630</strain>
    </source>
</reference>
<dbReference type="Proteomes" id="UP001458946">
    <property type="component" value="Unassembled WGS sequence"/>
</dbReference>
<sequence length="170" mass="18677">MTIEVCFKNKDAQTANGLRQWVNHVRQTVAKKMQEGSITMIGVEGNTTKYQCADTVAHFTVQVKTSPSGDNLVIITLDAFKKDGTPARAAPIPALVILLVVIYLLPGRENAGKLIPMTGRVGSQQFSQDRDVPTIRAFFLALKTLCPDDWYLPFAEGVDDSAQFFAKSTK</sequence>
<proteinExistence type="predicted"/>
<dbReference type="EMBL" id="BAABRN010000001">
    <property type="protein sequence ID" value="GAA5500377.1"/>
    <property type="molecule type" value="Genomic_DNA"/>
</dbReference>
<gene>
    <name evidence="1" type="ORF">Dxin01_00098</name>
</gene>
<comment type="caution">
    <text evidence="1">The sequence shown here is derived from an EMBL/GenBank/DDBJ whole genome shotgun (WGS) entry which is preliminary data.</text>
</comment>
<accession>A0ABP9V9L3</accession>
<organism evidence="1 2">
    <name type="scientific">Deinococcus xinjiangensis</name>
    <dbReference type="NCBI Taxonomy" id="457454"/>
    <lineage>
        <taxon>Bacteria</taxon>
        <taxon>Thermotogati</taxon>
        <taxon>Deinococcota</taxon>
        <taxon>Deinococci</taxon>
        <taxon>Deinococcales</taxon>
        <taxon>Deinococcaceae</taxon>
        <taxon>Deinococcus</taxon>
    </lineage>
</organism>
<evidence type="ECO:0000313" key="1">
    <source>
        <dbReference type="EMBL" id="GAA5500377.1"/>
    </source>
</evidence>
<evidence type="ECO:0000313" key="2">
    <source>
        <dbReference type="Proteomes" id="UP001458946"/>
    </source>
</evidence>
<protein>
    <submittedName>
        <fullName evidence="1">Uncharacterized protein</fullName>
    </submittedName>
</protein>
<name>A0ABP9V9L3_9DEIO</name>
<keyword evidence="2" id="KW-1185">Reference proteome</keyword>
<dbReference type="RefSeq" id="WP_353540363.1">
    <property type="nucleotide sequence ID" value="NZ_BAABRN010000001.1"/>
</dbReference>